<dbReference type="Proteomes" id="UP000502823">
    <property type="component" value="Unassembled WGS sequence"/>
</dbReference>
<keyword evidence="4 8" id="KW-1133">Transmembrane helix</keyword>
<evidence type="ECO:0000256" key="7">
    <source>
        <dbReference type="ARBA" id="ARBA00023180"/>
    </source>
</evidence>
<dbReference type="PANTHER" id="PTHR42643:SF40">
    <property type="entry name" value="IONOTROPIC RECEPTOR 41A-RELATED"/>
    <property type="match status" value="1"/>
</dbReference>
<keyword evidence="10" id="KW-1185">Reference proteome</keyword>
<dbReference type="PANTHER" id="PTHR42643">
    <property type="entry name" value="IONOTROPIC RECEPTOR 20A-RELATED"/>
    <property type="match status" value="1"/>
</dbReference>
<evidence type="ECO:0008006" key="11">
    <source>
        <dbReference type="Google" id="ProtNLM"/>
    </source>
</evidence>
<dbReference type="InParanoid" id="A0A6L2PMP3"/>
<dbReference type="Gene3D" id="1.10.287.70">
    <property type="match status" value="1"/>
</dbReference>
<dbReference type="EMBL" id="BLKM01000457">
    <property type="protein sequence ID" value="GFG33863.1"/>
    <property type="molecule type" value="Genomic_DNA"/>
</dbReference>
<evidence type="ECO:0000256" key="3">
    <source>
        <dbReference type="ARBA" id="ARBA00022692"/>
    </source>
</evidence>
<evidence type="ECO:0000313" key="10">
    <source>
        <dbReference type="Proteomes" id="UP000502823"/>
    </source>
</evidence>
<reference evidence="10" key="1">
    <citation type="submission" date="2020-01" db="EMBL/GenBank/DDBJ databases">
        <title>Draft genome sequence of the Termite Coptotermes fromosanus.</title>
        <authorList>
            <person name="Itakura S."/>
            <person name="Yosikawa Y."/>
            <person name="Umezawa K."/>
        </authorList>
    </citation>
    <scope>NUCLEOTIDE SEQUENCE [LARGE SCALE GENOMIC DNA]</scope>
</reference>
<feature type="transmembrane region" description="Helical" evidence="8">
    <location>
        <begin position="219"/>
        <end position="240"/>
    </location>
</feature>
<dbReference type="SUPFAM" id="SSF53850">
    <property type="entry name" value="Periplasmic binding protein-like II"/>
    <property type="match status" value="1"/>
</dbReference>
<comment type="subcellular location">
    <subcellularLocation>
        <location evidence="1">Cell membrane</location>
        <topology evidence="1">Multi-pass membrane protein</topology>
    </subcellularLocation>
</comment>
<dbReference type="GO" id="GO:0005886">
    <property type="term" value="C:plasma membrane"/>
    <property type="evidence" value="ECO:0007669"/>
    <property type="project" value="UniProtKB-SubCell"/>
</dbReference>
<keyword evidence="7" id="KW-0325">Glycoprotein</keyword>
<dbReference type="AlphaFoldDB" id="A0A6L2PMP3"/>
<organism evidence="9 10">
    <name type="scientific">Coptotermes formosanus</name>
    <name type="common">Formosan subterranean termite</name>
    <dbReference type="NCBI Taxonomy" id="36987"/>
    <lineage>
        <taxon>Eukaryota</taxon>
        <taxon>Metazoa</taxon>
        <taxon>Ecdysozoa</taxon>
        <taxon>Arthropoda</taxon>
        <taxon>Hexapoda</taxon>
        <taxon>Insecta</taxon>
        <taxon>Pterygota</taxon>
        <taxon>Neoptera</taxon>
        <taxon>Polyneoptera</taxon>
        <taxon>Dictyoptera</taxon>
        <taxon>Blattodea</taxon>
        <taxon>Blattoidea</taxon>
        <taxon>Termitoidae</taxon>
        <taxon>Rhinotermitidae</taxon>
        <taxon>Coptotermes</taxon>
    </lineage>
</organism>
<evidence type="ECO:0000256" key="5">
    <source>
        <dbReference type="ARBA" id="ARBA00023136"/>
    </source>
</evidence>
<gene>
    <name evidence="9" type="ORF">Cfor_11507</name>
</gene>
<keyword evidence="3 8" id="KW-0812">Transmembrane</keyword>
<evidence type="ECO:0000256" key="8">
    <source>
        <dbReference type="SAM" id="Phobius"/>
    </source>
</evidence>
<evidence type="ECO:0000256" key="4">
    <source>
        <dbReference type="ARBA" id="ARBA00022989"/>
    </source>
</evidence>
<keyword evidence="6" id="KW-0675">Receptor</keyword>
<keyword evidence="2" id="KW-1003">Cell membrane</keyword>
<dbReference type="OrthoDB" id="8182981at2759"/>
<protein>
    <recommendedName>
        <fullName evidence="11">Ionotropic glutamate receptor C-terminal domain-containing protein</fullName>
    </recommendedName>
</protein>
<keyword evidence="5 8" id="KW-0472">Membrane</keyword>
<evidence type="ECO:0000256" key="6">
    <source>
        <dbReference type="ARBA" id="ARBA00023170"/>
    </source>
</evidence>
<accession>A0A6L2PMP3</accession>
<feature type="transmembrane region" description="Helical" evidence="8">
    <location>
        <begin position="24"/>
        <end position="47"/>
    </location>
</feature>
<evidence type="ECO:0000256" key="2">
    <source>
        <dbReference type="ARBA" id="ARBA00022475"/>
    </source>
</evidence>
<comment type="caution">
    <text evidence="9">The sequence shown here is derived from an EMBL/GenBank/DDBJ whole genome shotgun (WGS) entry which is preliminary data.</text>
</comment>
<sequence length="241" mass="27638">MLVLQIPDDERDQTIPRHVPMRHLVNWLILQFLVITTAYSGGLAYVLTLPRYTPPIETAADLAASGLRWAALDDAFVFGIKDSPDPVLTTLTRNFYVGTEEELAERTRMSDMAFVVERLKGERFALPPHITEEAMEYLRLLKEDIFWGHCVFMMRKGTPHMDNFNRVVHSLRETGITIFWQMEVVRKFLSERQQLSVVQSRAPPDLGPKKLRLMHIQGAFILLFMGTAISFVAFLAELAYV</sequence>
<name>A0A6L2PMP3_COPFO</name>
<proteinExistence type="predicted"/>
<evidence type="ECO:0000313" key="9">
    <source>
        <dbReference type="EMBL" id="GFG33863.1"/>
    </source>
</evidence>
<dbReference type="InterPro" id="IPR052192">
    <property type="entry name" value="Insect_Ionotropic_Sensory_Rcpt"/>
</dbReference>
<evidence type="ECO:0000256" key="1">
    <source>
        <dbReference type="ARBA" id="ARBA00004651"/>
    </source>
</evidence>
<feature type="non-terminal residue" evidence="9">
    <location>
        <position position="241"/>
    </location>
</feature>